<accession>A0AC61S059</accession>
<keyword evidence="1" id="KW-0489">Methyltransferase</keyword>
<comment type="caution">
    <text evidence="1">The sequence shown here is derived from an EMBL/GenBank/DDBJ whole genome shotgun (WGS) entry which is preliminary data.</text>
</comment>
<name>A0AC61S059_9FIRM</name>
<gene>
    <name evidence="1" type="ORF">E5329_02865</name>
</gene>
<dbReference type="EMBL" id="SRYA01000004">
    <property type="protein sequence ID" value="TGY97812.1"/>
    <property type="molecule type" value="Genomic_DNA"/>
</dbReference>
<proteinExistence type="predicted"/>
<reference evidence="1" key="1">
    <citation type="submission" date="2019-04" db="EMBL/GenBank/DDBJ databases">
        <title>Microbes associate with the intestines of laboratory mice.</title>
        <authorList>
            <person name="Navarre W."/>
            <person name="Wong E."/>
            <person name="Huang K."/>
            <person name="Tropini C."/>
            <person name="Ng K."/>
            <person name="Yu B."/>
        </authorList>
    </citation>
    <scope>NUCLEOTIDE SEQUENCE</scope>
    <source>
        <strain evidence="1">NM01_1-7b</strain>
    </source>
</reference>
<protein>
    <submittedName>
        <fullName evidence="1">SAM-dependent methyltransferase</fullName>
    </submittedName>
</protein>
<organism evidence="1 2">
    <name type="scientific">Petralouisia muris</name>
    <dbReference type="NCBI Taxonomy" id="3032872"/>
    <lineage>
        <taxon>Bacteria</taxon>
        <taxon>Bacillati</taxon>
        <taxon>Bacillota</taxon>
        <taxon>Clostridia</taxon>
        <taxon>Lachnospirales</taxon>
        <taxon>Lachnospiraceae</taxon>
        <taxon>Petralouisia</taxon>
    </lineage>
</organism>
<sequence>MGSTYMKNVLNSLGYSNEHIFEGYSVQINGTSAIKFDYVAFSDKYLKDISTSCIAMQRVNDDNEEAKYIEGAKYLAAPILVISKSDNVRVWKIEPDKNELLNDAQENIVYLYFEKNRFEFMSENLIASKMGYKQLNIFEALGLIDFSRKATCKILSEEFEKGITAAKTYLESIKKNNERDINNVTSITMHIISALIINSKVYSNEKMPNIWQLFDKLSQTYKEYFDDKLMKKYGKNLPDKICESLECSINYQSVDHELLGYFYESTLLQLNESKAKNIRKEFGIYYTPKVLSQEIAAHIPFENIPVDNRFVLDGTCGSGSLLLSACKRLEDLISLEKADFDRHEYLTNMIQGYDVDKFASEVAKLSLLLYSLPYGNKWNIKTGNLLRMNTSEIRTPYVILGNPPYREIRGDSERIQKAAAFVDKYLGLIHDGGYIGIVLPESFMQNDSCSMQRERLLNELDILELWMLPGQIFENNCSTMVLIAQKKQVDKENITKIKMLARNKYSVRRYFKCKKWDFEFSVNIQSKWKRDREMKISPVEKILQKIVENTKTINDITENGTGIMAPSYILSKQNHDGWVPYIANAKNFRRYVISPEMDSVQFLNYAMAEEEEKRIQGNYGGFRLRRDFEYIYSSERKVLVKMSSTPGEIECISAFVDESRRYPSHSFFCLISNDEKISDYVICALINSKLINAYMRRECVKRTLTTKAIRSIPIPKFTEGQIKEIESYYWGIKDAYCSDDEKMVNEFQNKIDDIIFEAFGLACEECDQIRKLFEVYNGVENDIEKNEIVPQKYSNVSGEVECINIDEMYCLVYLAEFGEQKIAITSTMPGWFLRENAEFSAKYYEGKLFDIKPLAYSYLKSEDIIEMLSNDLSSSREDSHVK</sequence>
<evidence type="ECO:0000313" key="2">
    <source>
        <dbReference type="Proteomes" id="UP000304953"/>
    </source>
</evidence>
<keyword evidence="2" id="KW-1185">Reference proteome</keyword>
<evidence type="ECO:0000313" key="1">
    <source>
        <dbReference type="EMBL" id="TGY97812.1"/>
    </source>
</evidence>
<dbReference type="Proteomes" id="UP000304953">
    <property type="component" value="Unassembled WGS sequence"/>
</dbReference>
<keyword evidence="1" id="KW-0808">Transferase</keyword>